<dbReference type="PANTHER" id="PTHR31965">
    <property type="entry name" value="TRANSMEMBRANE PROTEIN 42"/>
    <property type="match status" value="1"/>
</dbReference>
<feature type="transmembrane region" description="Helical" evidence="1">
    <location>
        <begin position="33"/>
        <end position="54"/>
    </location>
</feature>
<dbReference type="OrthoDB" id="5854584at2759"/>
<keyword evidence="1" id="KW-1133">Transmembrane helix</keyword>
<name>A0A0T6B9B1_9SCAR</name>
<feature type="transmembrane region" description="Helical" evidence="1">
    <location>
        <begin position="91"/>
        <end position="109"/>
    </location>
</feature>
<feature type="transmembrane region" description="Helical" evidence="1">
    <location>
        <begin position="66"/>
        <end position="85"/>
    </location>
</feature>
<keyword evidence="1" id="KW-0812">Transmembrane</keyword>
<dbReference type="PANTHER" id="PTHR31965:SF1">
    <property type="entry name" value="TRANSMEMBRANE PROTEIN 42"/>
    <property type="match status" value="1"/>
</dbReference>
<sequence length="123" mass="13286">MFKQYNAVLSGICAASASIFGKFSGSPVLNDFLLARILIFSLMILSNAFVWALLVKALQENSSITAITISTATNYLFSGVCGYLVFGELTFSLWLVGTILILCGLMLIVSDEEDSNDISTKPD</sequence>
<evidence type="ECO:0000313" key="3">
    <source>
        <dbReference type="Proteomes" id="UP000051574"/>
    </source>
</evidence>
<accession>A0A0T6B9B1</accession>
<comment type="caution">
    <text evidence="2">The sequence shown here is derived from an EMBL/GenBank/DDBJ whole genome shotgun (WGS) entry which is preliminary data.</text>
</comment>
<dbReference type="AlphaFoldDB" id="A0A0T6B9B1"/>
<reference evidence="2 3" key="1">
    <citation type="submission" date="2015-09" db="EMBL/GenBank/DDBJ databases">
        <title>Draft genome of the scarab beetle Oryctes borbonicus.</title>
        <authorList>
            <person name="Meyer J.M."/>
            <person name="Markov G.V."/>
            <person name="Baskaran P."/>
            <person name="Herrmann M."/>
            <person name="Sommer R.J."/>
            <person name="Roedelsperger C."/>
        </authorList>
    </citation>
    <scope>NUCLEOTIDE SEQUENCE [LARGE SCALE GENOMIC DNA]</scope>
    <source>
        <strain evidence="2">OB123</strain>
        <tissue evidence="2">Whole animal</tissue>
    </source>
</reference>
<proteinExistence type="predicted"/>
<dbReference type="Proteomes" id="UP000051574">
    <property type="component" value="Unassembled WGS sequence"/>
</dbReference>
<gene>
    <name evidence="2" type="ORF">AMK59_4137</name>
</gene>
<dbReference type="InterPro" id="IPR037185">
    <property type="entry name" value="EmrE-like"/>
</dbReference>
<evidence type="ECO:0000256" key="1">
    <source>
        <dbReference type="SAM" id="Phobius"/>
    </source>
</evidence>
<protein>
    <submittedName>
        <fullName evidence="2">Uncharacterized protein</fullName>
    </submittedName>
</protein>
<dbReference type="Gene3D" id="1.10.3730.20">
    <property type="match status" value="1"/>
</dbReference>
<organism evidence="2 3">
    <name type="scientific">Oryctes borbonicus</name>
    <dbReference type="NCBI Taxonomy" id="1629725"/>
    <lineage>
        <taxon>Eukaryota</taxon>
        <taxon>Metazoa</taxon>
        <taxon>Ecdysozoa</taxon>
        <taxon>Arthropoda</taxon>
        <taxon>Hexapoda</taxon>
        <taxon>Insecta</taxon>
        <taxon>Pterygota</taxon>
        <taxon>Neoptera</taxon>
        <taxon>Endopterygota</taxon>
        <taxon>Coleoptera</taxon>
        <taxon>Polyphaga</taxon>
        <taxon>Scarabaeiformia</taxon>
        <taxon>Scarabaeidae</taxon>
        <taxon>Dynastinae</taxon>
        <taxon>Oryctes</taxon>
    </lineage>
</organism>
<evidence type="ECO:0000313" key="2">
    <source>
        <dbReference type="EMBL" id="KRT83906.1"/>
    </source>
</evidence>
<dbReference type="InterPro" id="IPR039632">
    <property type="entry name" value="TMEM42"/>
</dbReference>
<keyword evidence="1" id="KW-0472">Membrane</keyword>
<keyword evidence="3" id="KW-1185">Reference proteome</keyword>
<dbReference type="EMBL" id="LJIG01009025">
    <property type="protein sequence ID" value="KRT83906.1"/>
    <property type="molecule type" value="Genomic_DNA"/>
</dbReference>
<dbReference type="SUPFAM" id="SSF103481">
    <property type="entry name" value="Multidrug resistance efflux transporter EmrE"/>
    <property type="match status" value="1"/>
</dbReference>